<comment type="pathway">
    <text evidence="6">Amino-acid biosynthesis; L-tryptophan biosynthesis; L-tryptophan from chorismate: step 1/5.</text>
</comment>
<dbReference type="GO" id="GO:0004049">
    <property type="term" value="F:anthranilate synthase activity"/>
    <property type="evidence" value="ECO:0007669"/>
    <property type="project" value="UniProtKB-EC"/>
</dbReference>
<dbReference type="InterPro" id="IPR001468">
    <property type="entry name" value="Indole-3-GlycerolPSynthase_CS"/>
</dbReference>
<dbReference type="STRING" id="1754191.A0A1Y1UWP3"/>
<evidence type="ECO:0000256" key="16">
    <source>
        <dbReference type="ARBA" id="ARBA00023239"/>
    </source>
</evidence>
<gene>
    <name evidence="25" type="ORF">BCR36DRAFT_400317</name>
</gene>
<evidence type="ECO:0000256" key="19">
    <source>
        <dbReference type="SAM" id="Coils"/>
    </source>
</evidence>
<dbReference type="HAMAP" id="MF_00135">
    <property type="entry name" value="PRAI"/>
    <property type="match status" value="1"/>
</dbReference>
<dbReference type="Pfam" id="PF00697">
    <property type="entry name" value="PRAI"/>
    <property type="match status" value="1"/>
</dbReference>
<dbReference type="EC" id="4.1.1.48" evidence="8"/>
<dbReference type="InterPro" id="IPR013798">
    <property type="entry name" value="Indole-3-glycerol_P_synth_dom"/>
</dbReference>
<dbReference type="Proteomes" id="UP000193719">
    <property type="component" value="Unassembled WGS sequence"/>
</dbReference>
<dbReference type="HAMAP" id="MF_00134_B">
    <property type="entry name" value="IGPS_B"/>
    <property type="match status" value="1"/>
</dbReference>
<evidence type="ECO:0000256" key="17">
    <source>
        <dbReference type="ARBA" id="ARBA00023268"/>
    </source>
</evidence>
<evidence type="ECO:0000256" key="4">
    <source>
        <dbReference type="ARBA" id="ARBA00004664"/>
    </source>
</evidence>
<reference evidence="25 26" key="1">
    <citation type="submission" date="2016-08" db="EMBL/GenBank/DDBJ databases">
        <title>Genomes of anaerobic fungi encode conserved fungal cellulosomes for biomass hydrolysis.</title>
        <authorList>
            <consortium name="DOE Joint Genome Institute"/>
            <person name="Haitjema C.H."/>
            <person name="Gilmore S.P."/>
            <person name="Henske J.K."/>
            <person name="Solomon K.V."/>
            <person name="De Groot R."/>
            <person name="Kuo A."/>
            <person name="Mondo S.J."/>
            <person name="Salamov A.A."/>
            <person name="Labutti K."/>
            <person name="Zhao Z."/>
            <person name="Chiniquy J."/>
            <person name="Barry K."/>
            <person name="Brewer H.M."/>
            <person name="Purvine S.O."/>
            <person name="Wright A.T."/>
            <person name="Boxma B."/>
            <person name="Van Alen T."/>
            <person name="Hackstein J.H."/>
            <person name="Baker S.E."/>
            <person name="Grigoriev I.V."/>
            <person name="O'Malley M.A."/>
        </authorList>
    </citation>
    <scope>NUCLEOTIDE SEQUENCE [LARGE SCALE GENOMIC DNA]</scope>
    <source>
        <strain evidence="26">finn</strain>
    </source>
</reference>
<dbReference type="EMBL" id="MCFH01000064">
    <property type="protein sequence ID" value="ORX42486.1"/>
    <property type="molecule type" value="Genomic_DNA"/>
</dbReference>
<dbReference type="UniPathway" id="UPA00035">
    <property type="reaction ID" value="UER00040"/>
</dbReference>
<dbReference type="InterPro" id="IPR011060">
    <property type="entry name" value="RibuloseP-bd_barrel"/>
</dbReference>
<feature type="compositionally biased region" description="Basic and acidic residues" evidence="20">
    <location>
        <begin position="1233"/>
        <end position="1244"/>
    </location>
</feature>
<evidence type="ECO:0000256" key="6">
    <source>
        <dbReference type="ARBA" id="ARBA00004873"/>
    </source>
</evidence>
<dbReference type="Pfam" id="PF04000">
    <property type="entry name" value="Sas10_Utp3"/>
    <property type="match status" value="1"/>
</dbReference>
<comment type="pathway">
    <text evidence="4">Amino-acid biosynthesis; L-tryptophan biosynthesis; L-tryptophan from chorismate: step 3/5.</text>
</comment>
<evidence type="ECO:0000259" key="22">
    <source>
        <dbReference type="Pfam" id="PF00218"/>
    </source>
</evidence>
<evidence type="ECO:0000256" key="20">
    <source>
        <dbReference type="SAM" id="MobiDB-lite"/>
    </source>
</evidence>
<keyword evidence="15" id="KW-0413">Isomerase</keyword>
<sequence>MTTLLIDNYDSFTYNIYQYLCQLGAKVEVYRNDKITLEECIKINPRNVVISPGPGHPDNSSGISKEVIKYFEGKIPIFGVCLGEQCMYSLYGGTVTYTGEIVHGKTSPLTHDGKGVFSGIPQGVEVTRYHSLSGDPDTLPDCLEITSWTDSRKVMGIRHKKYVIEGVQFHPESIASEYGKTLLANFLKWEGGTWDSLKIRDDLINPINEHIPRNLRSNTSHQVSLPSTSGKSVEKKEQTILEKIAEQRRIDVSKAKAIPGRSSYHLEKSIALGLAPPTIDFYERLKRGTNPNDDVALMAEVKRASPSKGNIDIVAHSAAQALVYAKGGASAISVLTEPTWFKGNLNDLRDVRQILDKLPDRPAILRKDFVVDKYQILEARLCGADTVLLIVKILTDEQLSEFMAFARTLSMEPLVEVNNAEEMERAIKLGAKVIGVNNRNLHTFNVDPKTTTSLANMVNVNKDIILCALSGINSREDAENYINAGARGILVGEALMRAENTDNFIKELLGRVPSSKSKKTVDEIIEETSGVQKPLKNNNTLVKICGIKNVEDAIATAEAGADFIGLVFFEKSPRCVTVEKAKEIVQALNKYREEKYGPSSLTIKCEMPYPGDASLSSWFNTTSKIINLTLEKCKPLVVGLFVNETYEYINNIVSEVGLDIVQLHGKEPLELARMIPVPVLKALSIGPEDTEKEIVENIRKGNGLNSMFLLDTKVVRSDIPGGNGVTFNWDAAKEVNKIVPFMVAGGLDSSNVKKAIEIMHPWAVDVSSGVEKAKGVKDIEKVKKFIDDVKSGNRKPVQKSEFSDEEDFKTGASLNRWETADDVELDSEDEFHKQREMIDLGEDYNEESEEEEGNDEVFGLDGVSSDEDDEEADLGIYKVQNNDDIIEKEKYKEIDEKAWGKRRNTYYNADDADADDEVAKEEEYEAIRLQKERMEQLDEEDFLDDSFAAQLSGKSGIDLDIEKEEESEEDEEQLEIANKNLKANISKMSKDEQLSIIFNQTPEMLELIEDYKEKLSELKEKIIPILNMIEKDEIRNSLEKKTVKYLKFKYQLIFSYLTNISFYLVLRSSSSANKIKDHPVISTLVDIKLILDKVEKEVEGKEEEKKKKKKRSQPKEKTIIAKMIEELERQVTEGRPKDDSEEISKKLLAEVHEEFSNEEEEQEIEENEEEKDEEEEEEETISSILSGENKKKNKSGKHVQISEEVQEYSDSDYEERFISLKTNDKKSKSKKEKKSEDFNEAKINEDDDEFDEGDKKKNSLRFHASNINKTLNKLSGKKSTGDLDVPYKRKDKKEISAEVKKSRESADADIFDDTDDLDLNEGLDLNSNLRSNKRPREEDEEIDNDYVDDFDDEDLKYYEDINNASKEKKRIKEENFRKIKQELLEESMIDENDLAPGEKRHINRTIEKNRGLTPHRKREKKNPRVKHRKNYEKAMIKLKSFRRVAVNKNDVGPYAGETTGIKTKLSRSVRFTN</sequence>
<dbReference type="EC" id="4.1.3.27" evidence="7"/>
<dbReference type="NCBIfam" id="TIGR00566">
    <property type="entry name" value="trpG_papA"/>
    <property type="match status" value="1"/>
</dbReference>
<evidence type="ECO:0000256" key="11">
    <source>
        <dbReference type="ARBA" id="ARBA00022605"/>
    </source>
</evidence>
<keyword evidence="19" id="KW-0175">Coiled coil</keyword>
<dbReference type="PROSITE" id="PS00614">
    <property type="entry name" value="IGPS"/>
    <property type="match status" value="1"/>
</dbReference>
<proteinExistence type="inferred from homology"/>
<dbReference type="PRINTS" id="PR00097">
    <property type="entry name" value="ANTSNTHASEII"/>
</dbReference>
<dbReference type="PANTHER" id="PTHR43418">
    <property type="entry name" value="MULTIFUNCTIONAL TRYPTOPHAN BIOSYNTHESIS PROTEIN-RELATED"/>
    <property type="match status" value="1"/>
</dbReference>
<evidence type="ECO:0000259" key="21">
    <source>
        <dbReference type="Pfam" id="PF00117"/>
    </source>
</evidence>
<evidence type="ECO:0000256" key="5">
    <source>
        <dbReference type="ARBA" id="ARBA00004696"/>
    </source>
</evidence>
<evidence type="ECO:0000256" key="9">
    <source>
        <dbReference type="ARBA" id="ARBA00012572"/>
    </source>
</evidence>
<evidence type="ECO:0000256" key="2">
    <source>
        <dbReference type="ARBA" id="ARBA00001633"/>
    </source>
</evidence>
<feature type="domain" description="Indole-3-glycerol phosphate synthase" evidence="22">
    <location>
        <begin position="241"/>
        <end position="508"/>
    </location>
</feature>
<dbReference type="PANTHER" id="PTHR43418:SF4">
    <property type="entry name" value="MULTIFUNCTIONAL TRYPTOPHAN BIOSYNTHESIS PROTEIN"/>
    <property type="match status" value="1"/>
</dbReference>
<dbReference type="PRINTS" id="PR00096">
    <property type="entry name" value="GATASE"/>
</dbReference>
<evidence type="ECO:0000256" key="8">
    <source>
        <dbReference type="ARBA" id="ARBA00012362"/>
    </source>
</evidence>
<feature type="compositionally biased region" description="Acidic residues" evidence="20">
    <location>
        <begin position="1204"/>
        <end position="1213"/>
    </location>
</feature>
<keyword evidence="17" id="KW-0511">Multifunctional enzyme</keyword>
<feature type="compositionally biased region" description="Acidic residues" evidence="20">
    <location>
        <begin position="1156"/>
        <end position="1180"/>
    </location>
</feature>
<evidence type="ECO:0000256" key="7">
    <source>
        <dbReference type="ARBA" id="ARBA00012266"/>
    </source>
</evidence>
<feature type="region of interest" description="Disordered" evidence="20">
    <location>
        <begin position="1153"/>
        <end position="1342"/>
    </location>
</feature>
<feature type="compositionally biased region" description="Acidic residues" evidence="20">
    <location>
        <begin position="1307"/>
        <end position="1321"/>
    </location>
</feature>
<dbReference type="GO" id="GO:0000162">
    <property type="term" value="P:L-tryptophan biosynthetic process"/>
    <property type="evidence" value="ECO:0007669"/>
    <property type="project" value="UniProtKB-UniPathway"/>
</dbReference>
<dbReference type="CDD" id="cd01743">
    <property type="entry name" value="GATase1_Anthranilate_Synthase"/>
    <property type="match status" value="1"/>
</dbReference>
<accession>A0A1Y1UWP3</accession>
<dbReference type="GO" id="GO:0004425">
    <property type="term" value="F:indole-3-glycerol-phosphate synthase activity"/>
    <property type="evidence" value="ECO:0007669"/>
    <property type="project" value="UniProtKB-EC"/>
</dbReference>
<dbReference type="GO" id="GO:0005829">
    <property type="term" value="C:cytosol"/>
    <property type="evidence" value="ECO:0007669"/>
    <property type="project" value="TreeGrafter"/>
</dbReference>
<feature type="coiled-coil region" evidence="19">
    <location>
        <begin position="964"/>
        <end position="1021"/>
    </location>
</feature>
<dbReference type="InterPro" id="IPR001240">
    <property type="entry name" value="PRAI_dom"/>
</dbReference>
<dbReference type="InterPro" id="IPR006221">
    <property type="entry name" value="TrpG/PapA_dom"/>
</dbReference>
<dbReference type="InterPro" id="IPR050472">
    <property type="entry name" value="Anth_synth/Amidotransfase"/>
</dbReference>
<keyword evidence="14" id="KW-0057">Aromatic amino acid biosynthesis</keyword>
<dbReference type="InterPro" id="IPR013785">
    <property type="entry name" value="Aldolase_TIM"/>
</dbReference>
<feature type="domain" description="N-(5'phosphoribosyl) anthranilate isomerase (PRAI)" evidence="23">
    <location>
        <begin position="623"/>
        <end position="787"/>
    </location>
</feature>
<dbReference type="InterPro" id="IPR007146">
    <property type="entry name" value="Sas10/Utp3/C1D"/>
</dbReference>
<keyword evidence="11" id="KW-0028">Amino-acid biosynthesis</keyword>
<keyword evidence="26" id="KW-1185">Reference proteome</keyword>
<comment type="catalytic activity">
    <reaction evidence="18">
        <text>chorismate + L-glutamine = anthranilate + pyruvate + L-glutamate + H(+)</text>
        <dbReference type="Rhea" id="RHEA:21732"/>
        <dbReference type="ChEBI" id="CHEBI:15361"/>
        <dbReference type="ChEBI" id="CHEBI:15378"/>
        <dbReference type="ChEBI" id="CHEBI:16567"/>
        <dbReference type="ChEBI" id="CHEBI:29748"/>
        <dbReference type="ChEBI" id="CHEBI:29985"/>
        <dbReference type="ChEBI" id="CHEBI:58359"/>
        <dbReference type="EC" id="4.1.3.27"/>
    </reaction>
</comment>
<dbReference type="FunFam" id="3.20.20.70:FF:000136">
    <property type="entry name" value="Multifunctional tryptophan biosynthesis protein"/>
    <property type="match status" value="1"/>
</dbReference>
<comment type="catalytic activity">
    <reaction evidence="1">
        <text>N-(5-phospho-beta-D-ribosyl)anthranilate = 1-(2-carboxyphenylamino)-1-deoxy-D-ribulose 5-phosphate</text>
        <dbReference type="Rhea" id="RHEA:21540"/>
        <dbReference type="ChEBI" id="CHEBI:18277"/>
        <dbReference type="ChEBI" id="CHEBI:58613"/>
        <dbReference type="EC" id="5.3.1.24"/>
    </reaction>
</comment>
<dbReference type="Pfam" id="PF09368">
    <property type="entry name" value="Sas10"/>
    <property type="match status" value="1"/>
</dbReference>
<evidence type="ECO:0000256" key="10">
    <source>
        <dbReference type="ARBA" id="ARBA00018819"/>
    </source>
</evidence>
<dbReference type="CDD" id="cd00405">
    <property type="entry name" value="PRAI"/>
    <property type="match status" value="1"/>
</dbReference>
<feature type="domain" description="Sas10 C-terminal" evidence="24">
    <location>
        <begin position="1397"/>
        <end position="1471"/>
    </location>
</feature>
<dbReference type="InterPro" id="IPR018972">
    <property type="entry name" value="Sas10_C_dom"/>
</dbReference>
<dbReference type="Gene3D" id="3.40.50.880">
    <property type="match status" value="1"/>
</dbReference>
<dbReference type="Pfam" id="PF00218">
    <property type="entry name" value="IGPS"/>
    <property type="match status" value="1"/>
</dbReference>
<reference evidence="25 26" key="2">
    <citation type="submission" date="2016-08" db="EMBL/GenBank/DDBJ databases">
        <title>Pervasive Adenine N6-methylation of Active Genes in Fungi.</title>
        <authorList>
            <consortium name="DOE Joint Genome Institute"/>
            <person name="Mondo S.J."/>
            <person name="Dannebaum R.O."/>
            <person name="Kuo R.C."/>
            <person name="Labutti K."/>
            <person name="Haridas S."/>
            <person name="Kuo A."/>
            <person name="Salamov A."/>
            <person name="Ahrendt S.R."/>
            <person name="Lipzen A."/>
            <person name="Sullivan W."/>
            <person name="Andreopoulos W.B."/>
            <person name="Clum A."/>
            <person name="Lindquist E."/>
            <person name="Daum C."/>
            <person name="Ramamoorthy G.K."/>
            <person name="Gryganskyi A."/>
            <person name="Culley D."/>
            <person name="Magnuson J.K."/>
            <person name="James T.Y."/>
            <person name="O'Malley M.A."/>
            <person name="Stajich J.E."/>
            <person name="Spatafora J.W."/>
            <person name="Visel A."/>
            <person name="Grigoriev I.V."/>
        </authorList>
    </citation>
    <scope>NUCLEOTIDE SEQUENCE [LARGE SCALE GENOMIC DNA]</scope>
    <source>
        <strain evidence="26">finn</strain>
    </source>
</reference>
<evidence type="ECO:0000256" key="13">
    <source>
        <dbReference type="ARBA" id="ARBA00022962"/>
    </source>
</evidence>
<comment type="caution">
    <text evidence="25">The sequence shown here is derived from an EMBL/GenBank/DDBJ whole genome shotgun (WGS) entry which is preliminary data.</text>
</comment>
<evidence type="ECO:0000313" key="25">
    <source>
        <dbReference type="EMBL" id="ORX42486.1"/>
    </source>
</evidence>
<protein>
    <recommendedName>
        <fullName evidence="10">Multifunctional tryptophan biosynthesis protein</fullName>
        <ecNumber evidence="8">4.1.1.48</ecNumber>
        <ecNumber evidence="7">4.1.3.27</ecNumber>
        <ecNumber evidence="9">5.3.1.24</ecNumber>
    </recommendedName>
</protein>
<feature type="domain" description="Glutamine amidotransferase" evidence="21">
    <location>
        <begin position="4"/>
        <end position="187"/>
    </location>
</feature>
<evidence type="ECO:0000256" key="12">
    <source>
        <dbReference type="ARBA" id="ARBA00022822"/>
    </source>
</evidence>
<evidence type="ECO:0000256" key="3">
    <source>
        <dbReference type="ARBA" id="ARBA00003272"/>
    </source>
</evidence>
<comment type="function">
    <text evidence="3">Trifunctional enzyme bearing the Gln amidotransferase (GATase) domain of anthranilate synthase, indole-glycerolphosphate synthase, and phosphoribosylanthranilate isomerase activities.</text>
</comment>
<feature type="compositionally biased region" description="Basic and acidic residues" evidence="20">
    <location>
        <begin position="1214"/>
        <end position="1226"/>
    </location>
</feature>
<dbReference type="Pfam" id="PF00117">
    <property type="entry name" value="GATase"/>
    <property type="match status" value="1"/>
</dbReference>
<dbReference type="GO" id="GO:0004640">
    <property type="term" value="F:phosphoribosylanthranilate isomerase activity"/>
    <property type="evidence" value="ECO:0007669"/>
    <property type="project" value="UniProtKB-EC"/>
</dbReference>
<dbReference type="Gene3D" id="3.20.20.70">
    <property type="entry name" value="Aldolase class I"/>
    <property type="match status" value="2"/>
</dbReference>
<dbReference type="InterPro" id="IPR029062">
    <property type="entry name" value="Class_I_gatase-like"/>
</dbReference>
<feature type="coiled-coil region" evidence="19">
    <location>
        <begin position="1084"/>
        <end position="1111"/>
    </location>
</feature>
<evidence type="ECO:0000256" key="1">
    <source>
        <dbReference type="ARBA" id="ARBA00001164"/>
    </source>
</evidence>
<dbReference type="PROSITE" id="PS51273">
    <property type="entry name" value="GATASE_TYPE_1"/>
    <property type="match status" value="1"/>
</dbReference>
<name>A0A1Y1UWP3_9FUNG</name>
<comment type="catalytic activity">
    <reaction evidence="2">
        <text>1-(2-carboxyphenylamino)-1-deoxy-D-ribulose 5-phosphate + H(+) = (1S,2R)-1-C-(indol-3-yl)glycerol 3-phosphate + CO2 + H2O</text>
        <dbReference type="Rhea" id="RHEA:23476"/>
        <dbReference type="ChEBI" id="CHEBI:15377"/>
        <dbReference type="ChEBI" id="CHEBI:15378"/>
        <dbReference type="ChEBI" id="CHEBI:16526"/>
        <dbReference type="ChEBI" id="CHEBI:58613"/>
        <dbReference type="ChEBI" id="CHEBI:58866"/>
        <dbReference type="EC" id="4.1.1.48"/>
    </reaction>
</comment>
<dbReference type="InterPro" id="IPR017926">
    <property type="entry name" value="GATASE"/>
</dbReference>
<feature type="compositionally biased region" description="Basic and acidic residues" evidence="20">
    <location>
        <begin position="1279"/>
        <end position="1306"/>
    </location>
</feature>
<keyword evidence="12" id="KW-0822">Tryptophan biosynthesis</keyword>
<keyword evidence="13" id="KW-0315">Glutamine amidotransferase</keyword>
<evidence type="ECO:0000313" key="26">
    <source>
        <dbReference type="Proteomes" id="UP000193719"/>
    </source>
</evidence>
<dbReference type="EC" id="5.3.1.24" evidence="9"/>
<dbReference type="FunFam" id="3.40.50.880:FF:000031">
    <property type="entry name" value="Multifunctional tryptophan biosynthesis protein"/>
    <property type="match status" value="1"/>
</dbReference>
<dbReference type="OrthoDB" id="524799at2759"/>
<comment type="pathway">
    <text evidence="5">Amino-acid biosynthesis; L-tryptophan biosynthesis; L-tryptophan from chorismate: step 4/5.</text>
</comment>
<keyword evidence="16" id="KW-0456">Lyase</keyword>
<dbReference type="SUPFAM" id="SSF52317">
    <property type="entry name" value="Class I glutamine amidotransferase-like"/>
    <property type="match status" value="1"/>
</dbReference>
<evidence type="ECO:0000259" key="24">
    <source>
        <dbReference type="Pfam" id="PF09368"/>
    </source>
</evidence>
<evidence type="ECO:0000259" key="23">
    <source>
        <dbReference type="Pfam" id="PF00697"/>
    </source>
</evidence>
<evidence type="ECO:0000256" key="15">
    <source>
        <dbReference type="ARBA" id="ARBA00023235"/>
    </source>
</evidence>
<dbReference type="SUPFAM" id="SSF51366">
    <property type="entry name" value="Ribulose-phoshate binding barrel"/>
    <property type="match status" value="2"/>
</dbReference>
<evidence type="ECO:0000256" key="14">
    <source>
        <dbReference type="ARBA" id="ARBA00023141"/>
    </source>
</evidence>
<organism evidence="25 26">
    <name type="scientific">Piromyces finnis</name>
    <dbReference type="NCBI Taxonomy" id="1754191"/>
    <lineage>
        <taxon>Eukaryota</taxon>
        <taxon>Fungi</taxon>
        <taxon>Fungi incertae sedis</taxon>
        <taxon>Chytridiomycota</taxon>
        <taxon>Chytridiomycota incertae sedis</taxon>
        <taxon>Neocallimastigomycetes</taxon>
        <taxon>Neocallimastigales</taxon>
        <taxon>Neocallimastigaceae</taxon>
        <taxon>Piromyces</taxon>
    </lineage>
</organism>
<evidence type="ECO:0000256" key="18">
    <source>
        <dbReference type="ARBA" id="ARBA00047683"/>
    </source>
</evidence>
<dbReference type="CDD" id="cd00331">
    <property type="entry name" value="IGPS"/>
    <property type="match status" value="1"/>
</dbReference>